<keyword evidence="2" id="KW-1003">Cell membrane</keyword>
<evidence type="ECO:0008006" key="12">
    <source>
        <dbReference type="Google" id="ProtNLM"/>
    </source>
</evidence>
<evidence type="ECO:0000256" key="4">
    <source>
        <dbReference type="ARBA" id="ARBA00022679"/>
    </source>
</evidence>
<dbReference type="PANTHER" id="PTHR33908">
    <property type="entry name" value="MANNOSYLTRANSFERASE YKCB-RELATED"/>
    <property type="match status" value="1"/>
</dbReference>
<dbReference type="Proteomes" id="UP000541810">
    <property type="component" value="Unassembled WGS sequence"/>
</dbReference>
<comment type="caution">
    <text evidence="10">The sequence shown here is derived from an EMBL/GenBank/DDBJ whole genome shotgun (WGS) entry which is preliminary data.</text>
</comment>
<dbReference type="EMBL" id="JACHGY010000001">
    <property type="protein sequence ID" value="MBB6429023.1"/>
    <property type="molecule type" value="Genomic_DNA"/>
</dbReference>
<feature type="transmembrane region" description="Helical" evidence="9">
    <location>
        <begin position="99"/>
        <end position="120"/>
    </location>
</feature>
<evidence type="ECO:0000256" key="3">
    <source>
        <dbReference type="ARBA" id="ARBA00022676"/>
    </source>
</evidence>
<feature type="compositionally biased region" description="Pro residues" evidence="8">
    <location>
        <begin position="511"/>
        <end position="522"/>
    </location>
</feature>
<feature type="transmembrane region" description="Helical" evidence="9">
    <location>
        <begin position="152"/>
        <end position="170"/>
    </location>
</feature>
<comment type="subcellular location">
    <subcellularLocation>
        <location evidence="1">Cell membrane</location>
        <topology evidence="1">Multi-pass membrane protein</topology>
    </subcellularLocation>
</comment>
<feature type="transmembrane region" description="Helical" evidence="9">
    <location>
        <begin position="362"/>
        <end position="382"/>
    </location>
</feature>
<gene>
    <name evidence="10" type="ORF">HNQ40_000829</name>
</gene>
<dbReference type="GO" id="GO:0009103">
    <property type="term" value="P:lipopolysaccharide biosynthetic process"/>
    <property type="evidence" value="ECO:0007669"/>
    <property type="project" value="UniProtKB-ARBA"/>
</dbReference>
<feature type="transmembrane region" description="Helical" evidence="9">
    <location>
        <begin position="27"/>
        <end position="46"/>
    </location>
</feature>
<dbReference type="AlphaFoldDB" id="A0A7X0H497"/>
<dbReference type="GO" id="GO:0005886">
    <property type="term" value="C:plasma membrane"/>
    <property type="evidence" value="ECO:0007669"/>
    <property type="project" value="UniProtKB-SubCell"/>
</dbReference>
<feature type="transmembrane region" description="Helical" evidence="9">
    <location>
        <begin position="182"/>
        <end position="212"/>
    </location>
</feature>
<evidence type="ECO:0000256" key="2">
    <source>
        <dbReference type="ARBA" id="ARBA00022475"/>
    </source>
</evidence>
<feature type="transmembrane region" description="Helical" evidence="9">
    <location>
        <begin position="284"/>
        <end position="303"/>
    </location>
</feature>
<dbReference type="InterPro" id="IPR050297">
    <property type="entry name" value="LipidA_mod_glycosyltrf_83"/>
</dbReference>
<evidence type="ECO:0000256" key="1">
    <source>
        <dbReference type="ARBA" id="ARBA00004651"/>
    </source>
</evidence>
<keyword evidence="6 9" id="KW-1133">Transmembrane helix</keyword>
<dbReference type="GO" id="GO:0010041">
    <property type="term" value="P:response to iron(III) ion"/>
    <property type="evidence" value="ECO:0007669"/>
    <property type="project" value="TreeGrafter"/>
</dbReference>
<evidence type="ECO:0000256" key="5">
    <source>
        <dbReference type="ARBA" id="ARBA00022692"/>
    </source>
</evidence>
<feature type="compositionally biased region" description="Pro residues" evidence="8">
    <location>
        <begin position="536"/>
        <end position="545"/>
    </location>
</feature>
<reference evidence="10 11" key="1">
    <citation type="submission" date="2020-08" db="EMBL/GenBank/DDBJ databases">
        <title>Genomic Encyclopedia of Type Strains, Phase IV (KMG-IV): sequencing the most valuable type-strain genomes for metagenomic binning, comparative biology and taxonomic classification.</title>
        <authorList>
            <person name="Goeker M."/>
        </authorList>
    </citation>
    <scope>NUCLEOTIDE SEQUENCE [LARGE SCALE GENOMIC DNA]</scope>
    <source>
        <strain evidence="10 11">DSM 103725</strain>
    </source>
</reference>
<feature type="transmembrane region" description="Helical" evidence="9">
    <location>
        <begin position="219"/>
        <end position="240"/>
    </location>
</feature>
<dbReference type="GO" id="GO:0016763">
    <property type="term" value="F:pentosyltransferase activity"/>
    <property type="evidence" value="ECO:0007669"/>
    <property type="project" value="TreeGrafter"/>
</dbReference>
<dbReference type="RefSeq" id="WP_184676624.1">
    <property type="nucleotide sequence ID" value="NZ_JACHGY010000001.1"/>
</dbReference>
<feature type="transmembrane region" description="Helical" evidence="9">
    <location>
        <begin position="334"/>
        <end position="353"/>
    </location>
</feature>
<evidence type="ECO:0000256" key="8">
    <source>
        <dbReference type="SAM" id="MobiDB-lite"/>
    </source>
</evidence>
<evidence type="ECO:0000256" key="7">
    <source>
        <dbReference type="ARBA" id="ARBA00023136"/>
    </source>
</evidence>
<proteinExistence type="predicted"/>
<keyword evidence="4" id="KW-0808">Transferase</keyword>
<keyword evidence="7 9" id="KW-0472">Membrane</keyword>
<feature type="transmembrane region" description="Helical" evidence="9">
    <location>
        <begin position="126"/>
        <end position="145"/>
    </location>
</feature>
<protein>
    <recommendedName>
        <fullName evidence="12">Glycosyltransferase RgtA/B/C/D-like domain-containing protein</fullName>
    </recommendedName>
</protein>
<keyword evidence="5 9" id="KW-0812">Transmembrane</keyword>
<evidence type="ECO:0000256" key="6">
    <source>
        <dbReference type="ARBA" id="ARBA00022989"/>
    </source>
</evidence>
<dbReference type="PANTHER" id="PTHR33908:SF3">
    <property type="entry name" value="UNDECAPRENYL PHOSPHATE-ALPHA-4-AMINO-4-DEOXY-L-ARABINOSE ARABINOSYL TRANSFERASE"/>
    <property type="match status" value="1"/>
</dbReference>
<feature type="transmembrane region" description="Helical" evidence="9">
    <location>
        <begin position="310"/>
        <end position="328"/>
    </location>
</feature>
<keyword evidence="11" id="KW-1185">Reference proteome</keyword>
<keyword evidence="3" id="KW-0328">Glycosyltransferase</keyword>
<evidence type="ECO:0000256" key="9">
    <source>
        <dbReference type="SAM" id="Phobius"/>
    </source>
</evidence>
<organism evidence="10 11">
    <name type="scientific">Algisphaera agarilytica</name>
    <dbReference type="NCBI Taxonomy" id="1385975"/>
    <lineage>
        <taxon>Bacteria</taxon>
        <taxon>Pseudomonadati</taxon>
        <taxon>Planctomycetota</taxon>
        <taxon>Phycisphaerae</taxon>
        <taxon>Phycisphaerales</taxon>
        <taxon>Phycisphaeraceae</taxon>
        <taxon>Algisphaera</taxon>
    </lineage>
</organism>
<feature type="region of interest" description="Disordered" evidence="8">
    <location>
        <begin position="500"/>
        <end position="545"/>
    </location>
</feature>
<name>A0A7X0H497_9BACT</name>
<accession>A0A7X0H497</accession>
<evidence type="ECO:0000313" key="11">
    <source>
        <dbReference type="Proteomes" id="UP000541810"/>
    </source>
</evidence>
<sequence length="545" mass="59423">MKPGEDTQNAQADHARTAPAGPWWRDAVGMLIAAVGGALCVKAYLAQHSLFIDEARLLENILSRSWSELTQPLTQEQAAPVGFLYLVKLSIGWIGDDKLGFRAVPMAAAVASMFLFWILIRQLVRGWPAWFGMAVFAAGSSTAYYAQQTKQYTVELMVALLLLGVMGWIAKRGLSGFRLLVFAVVGALATWLAVTAVMVLAGCGVVLLVLAVRGKRPGMVAAVLGVGVLWVGSFLGQYALVLSEYRGSDYLVDYWKNFYLRLNPRLPHKIFGQLGGVFIHPVDLQLHQLGLVLWGLGLWAAAVSRRALPWAIVLGWLTLGLMSFLGHYPYGDRQVLFALPLLIGPMTMGLAWINEQGRHGRTLAVVLALAVVSGPIFTAGSVEVDDDLEPVMLELAERVQPGDVVWVDRGAMYMVSFLQARSDDFDLAPAVVQYTQLVDGQRHWAVDEIRALDGQPRVWLLMSHAIGRQGVDEINFVLLLAKQQGRQLDEITAGKNSDTSATLFDFTADPTPAPTPAGPPPDVDGLPTELSDTLTPPEPQPENPR</sequence>
<evidence type="ECO:0000313" key="10">
    <source>
        <dbReference type="EMBL" id="MBB6429023.1"/>
    </source>
</evidence>